<comment type="caution">
    <text evidence="1">The sequence shown here is derived from an EMBL/GenBank/DDBJ whole genome shotgun (WGS) entry which is preliminary data.</text>
</comment>
<evidence type="ECO:0000313" key="1">
    <source>
        <dbReference type="EMBL" id="GLR70130.1"/>
    </source>
</evidence>
<dbReference type="PANTHER" id="PTHR47199">
    <property type="entry name" value="PHOTOSYSTEM II STABILITY/ASSEMBLY FACTOR HCF136, CHLOROPLASTIC"/>
    <property type="match status" value="1"/>
</dbReference>
<dbReference type="Proteomes" id="UP001156601">
    <property type="component" value="Unassembled WGS sequence"/>
</dbReference>
<proteinExistence type="predicted"/>
<name>A0AA37WJR6_9ALTE</name>
<gene>
    <name evidence="1" type="ORF">GCM10007852_10380</name>
</gene>
<reference evidence="1" key="2">
    <citation type="submission" date="2023-01" db="EMBL/GenBank/DDBJ databases">
        <title>Draft genome sequence of Agaribacter marinus strain NBRC 110023.</title>
        <authorList>
            <person name="Sun Q."/>
            <person name="Mori K."/>
        </authorList>
    </citation>
    <scope>NUCLEOTIDE SEQUENCE</scope>
    <source>
        <strain evidence="1">NBRC 110023</strain>
    </source>
</reference>
<dbReference type="Gene3D" id="2.130.10.10">
    <property type="entry name" value="YVTN repeat-like/Quinoprotein amine dehydrogenase"/>
    <property type="match status" value="1"/>
</dbReference>
<reference evidence="1" key="1">
    <citation type="journal article" date="2014" name="Int. J. Syst. Evol. Microbiol.">
        <title>Complete genome sequence of Corynebacterium casei LMG S-19264T (=DSM 44701T), isolated from a smear-ripened cheese.</title>
        <authorList>
            <consortium name="US DOE Joint Genome Institute (JGI-PGF)"/>
            <person name="Walter F."/>
            <person name="Albersmeier A."/>
            <person name="Kalinowski J."/>
            <person name="Ruckert C."/>
        </authorList>
    </citation>
    <scope>NUCLEOTIDE SEQUENCE</scope>
    <source>
        <strain evidence="1">NBRC 110023</strain>
    </source>
</reference>
<dbReference type="SUPFAM" id="SSF50939">
    <property type="entry name" value="Sialidases"/>
    <property type="match status" value="1"/>
</dbReference>
<dbReference type="InterPro" id="IPR015943">
    <property type="entry name" value="WD40/YVTN_repeat-like_dom_sf"/>
</dbReference>
<evidence type="ECO:0000313" key="2">
    <source>
        <dbReference type="Proteomes" id="UP001156601"/>
    </source>
</evidence>
<protein>
    <recommendedName>
        <fullName evidence="3">Photosynthesis system II assembly factor Ycf48/Hcf136-like domain-containing protein</fullName>
    </recommendedName>
</protein>
<keyword evidence="2" id="KW-1185">Reference proteome</keyword>
<dbReference type="AlphaFoldDB" id="A0AA37WJR6"/>
<accession>A0AA37WJR6</accession>
<evidence type="ECO:0008006" key="3">
    <source>
        <dbReference type="Google" id="ProtNLM"/>
    </source>
</evidence>
<sequence length="326" mass="36086">MDLENRDNHAIAVGERGHIVKFDLAKEPADTTMRVHVKQVPVPTTATLTAITQIEQNYWAVGHDATILQSVNNGDSWSLVYSDVALDRPFLDILFLSPTEGIAVGAYGTFYRTIDGGKTWLPELHASVLSKEDIDYLDSIKNEPEFYQEELAYILPHFNRIRHANGRLMLAGEAGLLALSDDSGSSWQRMDMDYQGSFFDFAQISDNTQLAVGLRGNMFARIDNGNWFFLDTCVTTSLNAIISQDNGAFVVGNDGVILYIDTEQLNYVGRASHNSRTRHANDNCQPHIAVTRLPSNISSSIANGLVFNESLSLVTQEGIKKVVVTN</sequence>
<organism evidence="1 2">
    <name type="scientific">Agaribacter marinus</name>
    <dbReference type="NCBI Taxonomy" id="1431249"/>
    <lineage>
        <taxon>Bacteria</taxon>
        <taxon>Pseudomonadati</taxon>
        <taxon>Pseudomonadota</taxon>
        <taxon>Gammaproteobacteria</taxon>
        <taxon>Alteromonadales</taxon>
        <taxon>Alteromonadaceae</taxon>
        <taxon>Agaribacter</taxon>
    </lineage>
</organism>
<dbReference type="InterPro" id="IPR036278">
    <property type="entry name" value="Sialidase_sf"/>
</dbReference>
<dbReference type="EMBL" id="BSOT01000005">
    <property type="protein sequence ID" value="GLR70130.1"/>
    <property type="molecule type" value="Genomic_DNA"/>
</dbReference>
<dbReference type="PANTHER" id="PTHR47199:SF2">
    <property type="entry name" value="PHOTOSYSTEM II STABILITY_ASSEMBLY FACTOR HCF136, CHLOROPLASTIC"/>
    <property type="match status" value="1"/>
</dbReference>